<dbReference type="Proteomes" id="UP000092444">
    <property type="component" value="Unassembled WGS sequence"/>
</dbReference>
<dbReference type="Gene3D" id="1.10.20.140">
    <property type="match status" value="1"/>
</dbReference>
<evidence type="ECO:0008006" key="7">
    <source>
        <dbReference type="Google" id="ProtNLM"/>
    </source>
</evidence>
<dbReference type="AlphaFoldDB" id="A0A1B0FAG7"/>
<dbReference type="InterPro" id="IPR039657">
    <property type="entry name" value="Dimethylallyltransferase"/>
</dbReference>
<comment type="similarity">
    <text evidence="1">Belongs to the IPP transferase family.</text>
</comment>
<evidence type="ECO:0000256" key="3">
    <source>
        <dbReference type="ARBA" id="ARBA00022741"/>
    </source>
</evidence>
<keyword evidence="3" id="KW-0547">Nucleotide-binding</keyword>
<dbReference type="PANTHER" id="PTHR11088">
    <property type="entry name" value="TRNA DIMETHYLALLYLTRANSFERASE"/>
    <property type="match status" value="1"/>
</dbReference>
<evidence type="ECO:0000256" key="1">
    <source>
        <dbReference type="ARBA" id="ARBA00005842"/>
    </source>
</evidence>
<dbReference type="GO" id="GO:0006400">
    <property type="term" value="P:tRNA modification"/>
    <property type="evidence" value="ECO:0007669"/>
    <property type="project" value="TreeGrafter"/>
</dbReference>
<keyword evidence="6" id="KW-1185">Reference proteome</keyword>
<dbReference type="Pfam" id="PF01715">
    <property type="entry name" value="IPPT"/>
    <property type="match status" value="1"/>
</dbReference>
<name>A0A1B0FAG7_GLOMM</name>
<dbReference type="VEuPathDB" id="VectorBase:GMOY000503"/>
<accession>A0A1B0FAG7</accession>
<dbReference type="InterPro" id="IPR027417">
    <property type="entry name" value="P-loop_NTPase"/>
</dbReference>
<evidence type="ECO:0000256" key="2">
    <source>
        <dbReference type="ARBA" id="ARBA00022679"/>
    </source>
</evidence>
<evidence type="ECO:0000313" key="5">
    <source>
        <dbReference type="EnsemblMetazoa" id="GMOY000503-PA"/>
    </source>
</evidence>
<dbReference type="EMBL" id="CCAG010008638">
    <property type="status" value="NOT_ANNOTATED_CDS"/>
    <property type="molecule type" value="Genomic_DNA"/>
</dbReference>
<dbReference type="STRING" id="37546.A0A1B0FAG7"/>
<sequence>MLLAIEYYQESGQTLSFKINEQRQQPGGNRLGGPLRYPQAILLWLKCNQDILNRRLEKRIDSMLEGGLLREIRSFYNEHKPNKNLFNAGNNLYTKGVLQTIGFKEFIPYLEQFDAANDEQIEAYLKTNEYKMPTEAAMNVTAADGSETQLPVGLSTLNTCLNELKLVTRRYSKRQQKWINNRLLACNDRDVPDIYELDTSDVNQWQNNVHRRAVTIIDSYLMGDYCEMEPLKKRIHPGADLKLLHNL</sequence>
<dbReference type="GO" id="GO:0005739">
    <property type="term" value="C:mitochondrion"/>
    <property type="evidence" value="ECO:0007669"/>
    <property type="project" value="TreeGrafter"/>
</dbReference>
<dbReference type="PANTHER" id="PTHR11088:SF89">
    <property type="entry name" value="TRNA DIMETHYLALLYLTRANSFERASE"/>
    <property type="match status" value="1"/>
</dbReference>
<evidence type="ECO:0000313" key="6">
    <source>
        <dbReference type="Proteomes" id="UP000092444"/>
    </source>
</evidence>
<organism evidence="5 6">
    <name type="scientific">Glossina morsitans morsitans</name>
    <name type="common">Savannah tsetse fly</name>
    <dbReference type="NCBI Taxonomy" id="37546"/>
    <lineage>
        <taxon>Eukaryota</taxon>
        <taxon>Metazoa</taxon>
        <taxon>Ecdysozoa</taxon>
        <taxon>Arthropoda</taxon>
        <taxon>Hexapoda</taxon>
        <taxon>Insecta</taxon>
        <taxon>Pterygota</taxon>
        <taxon>Neoptera</taxon>
        <taxon>Endopterygota</taxon>
        <taxon>Diptera</taxon>
        <taxon>Brachycera</taxon>
        <taxon>Muscomorpha</taxon>
        <taxon>Hippoboscoidea</taxon>
        <taxon>Glossinidae</taxon>
        <taxon>Glossina</taxon>
    </lineage>
</organism>
<keyword evidence="4" id="KW-0067">ATP-binding</keyword>
<keyword evidence="2" id="KW-0808">Transferase</keyword>
<evidence type="ECO:0000256" key="4">
    <source>
        <dbReference type="ARBA" id="ARBA00022840"/>
    </source>
</evidence>
<dbReference type="EnsemblMetazoa" id="GMOY000503-RA">
    <property type="protein sequence ID" value="GMOY000503-PA"/>
    <property type="gene ID" value="GMOY000503"/>
</dbReference>
<dbReference type="Gene3D" id="3.40.50.300">
    <property type="entry name" value="P-loop containing nucleotide triphosphate hydrolases"/>
    <property type="match status" value="1"/>
</dbReference>
<dbReference type="GO" id="GO:0005524">
    <property type="term" value="F:ATP binding"/>
    <property type="evidence" value="ECO:0007669"/>
    <property type="project" value="UniProtKB-KW"/>
</dbReference>
<dbReference type="PhylomeDB" id="A0A1B0FAG7"/>
<proteinExistence type="inferred from homology"/>
<dbReference type="GO" id="GO:0052381">
    <property type="term" value="F:tRNA dimethylallyltransferase activity"/>
    <property type="evidence" value="ECO:0007669"/>
    <property type="project" value="TreeGrafter"/>
</dbReference>
<protein>
    <recommendedName>
        <fullName evidence="7">tRNA dimethylallyltransferase</fullName>
    </recommendedName>
</protein>
<reference evidence="5" key="1">
    <citation type="submission" date="2020-05" db="UniProtKB">
        <authorList>
            <consortium name="EnsemblMetazoa"/>
        </authorList>
    </citation>
    <scope>IDENTIFICATION</scope>
    <source>
        <strain evidence="5">Yale</strain>
    </source>
</reference>